<dbReference type="AlphaFoldDB" id="A0A419SXU9"/>
<name>A0A419SXU9_9FIRM</name>
<protein>
    <submittedName>
        <fullName evidence="5">Peptidase M23</fullName>
    </submittedName>
</protein>
<evidence type="ECO:0000259" key="3">
    <source>
        <dbReference type="Pfam" id="PF01551"/>
    </source>
</evidence>
<dbReference type="InterPro" id="IPR011055">
    <property type="entry name" value="Dup_hybrid_motif"/>
</dbReference>
<accession>A0A419SXU9</accession>
<dbReference type="FunFam" id="2.70.70.10:FF:000006">
    <property type="entry name" value="M23 family peptidase"/>
    <property type="match status" value="1"/>
</dbReference>
<dbReference type="InterPro" id="IPR057309">
    <property type="entry name" value="PcsB_CC"/>
</dbReference>
<feature type="coiled-coil region" evidence="2">
    <location>
        <begin position="27"/>
        <end position="117"/>
    </location>
</feature>
<dbReference type="PANTHER" id="PTHR21666">
    <property type="entry name" value="PEPTIDASE-RELATED"/>
    <property type="match status" value="1"/>
</dbReference>
<keyword evidence="6" id="KW-1185">Reference proteome</keyword>
<dbReference type="GO" id="GO:0004222">
    <property type="term" value="F:metalloendopeptidase activity"/>
    <property type="evidence" value="ECO:0007669"/>
    <property type="project" value="TreeGrafter"/>
</dbReference>
<reference evidence="5 6" key="1">
    <citation type="submission" date="2016-08" db="EMBL/GenBank/DDBJ databases">
        <title>Novel Firmicutes and Novel Genomes.</title>
        <authorList>
            <person name="Poppleton D.I."/>
            <person name="Gribaldo S."/>
        </authorList>
    </citation>
    <scope>NUCLEOTIDE SEQUENCE [LARGE SCALE GENOMIC DNA]</scope>
    <source>
        <strain evidence="5 6">CTT3</strain>
    </source>
</reference>
<dbReference type="EMBL" id="MCIB01000036">
    <property type="protein sequence ID" value="RKD30090.1"/>
    <property type="molecule type" value="Genomic_DNA"/>
</dbReference>
<feature type="domain" description="Peptidoglycan hydrolase PcsB coiled-coil" evidence="4">
    <location>
        <begin position="98"/>
        <end position="168"/>
    </location>
</feature>
<dbReference type="OrthoDB" id="9809488at2"/>
<evidence type="ECO:0000259" key="4">
    <source>
        <dbReference type="Pfam" id="PF24568"/>
    </source>
</evidence>
<dbReference type="Pfam" id="PF01551">
    <property type="entry name" value="Peptidase_M23"/>
    <property type="match status" value="1"/>
</dbReference>
<dbReference type="SUPFAM" id="SSF51261">
    <property type="entry name" value="Duplicated hybrid motif"/>
    <property type="match status" value="1"/>
</dbReference>
<proteinExistence type="predicted"/>
<organism evidence="5 6">
    <name type="scientific">Thermohalobacter berrensis</name>
    <dbReference type="NCBI Taxonomy" id="99594"/>
    <lineage>
        <taxon>Bacteria</taxon>
        <taxon>Bacillati</taxon>
        <taxon>Bacillota</taxon>
        <taxon>Tissierellia</taxon>
        <taxon>Tissierellales</taxon>
        <taxon>Thermohalobacteraceae</taxon>
        <taxon>Thermohalobacter</taxon>
    </lineage>
</organism>
<dbReference type="InterPro" id="IPR016047">
    <property type="entry name" value="M23ase_b-sheet_dom"/>
</dbReference>
<dbReference type="CDD" id="cd12797">
    <property type="entry name" value="M23_peptidase"/>
    <property type="match status" value="1"/>
</dbReference>
<dbReference type="PANTHER" id="PTHR21666:SF270">
    <property type="entry name" value="MUREIN HYDROLASE ACTIVATOR ENVC"/>
    <property type="match status" value="1"/>
</dbReference>
<dbReference type="Proteomes" id="UP000284177">
    <property type="component" value="Unassembled WGS sequence"/>
</dbReference>
<dbReference type="Gene3D" id="2.70.70.10">
    <property type="entry name" value="Glucose Permease (Domain IIA)"/>
    <property type="match status" value="1"/>
</dbReference>
<sequence>MVSKRFTIVLVLILLINTIIVYADGDISNEKQRLNEVNKNISELKEKIEEKKEEYKDITREIERLDLQVDRADKELKKVEGEIKNIENKIDETKAKLEEAENNIREKNDVLNKRLRVIYKNGTVGYLEVLLASKDIGDLLTRIDMVQKIIEHDIDLLKFMKQQREIIAQEKENLEKEREMLKVARKKAEEKREKLLLATRAKKRMMEKLKDNIEELEKQEDSLIRQAKKLEQEIRRKQLSGKYAGGKLAWPAPGYYRITSPFGPRFHPILRKQKLHTGIDIGVPLGRKIVAANDGVVQHAGWLGGYGKVVIIDHGGGITTLYAHNSRLLVRAGQRVRKGQAIALAGSTGYSTGPHLHFEVRVNGKYVNPLPWLKGDR</sequence>
<dbReference type="InterPro" id="IPR050570">
    <property type="entry name" value="Cell_wall_metabolism_enzyme"/>
</dbReference>
<dbReference type="RefSeq" id="WP_120170380.1">
    <property type="nucleotide sequence ID" value="NZ_MCIB01000036.1"/>
</dbReference>
<dbReference type="Pfam" id="PF24568">
    <property type="entry name" value="CC_PcsB"/>
    <property type="match status" value="1"/>
</dbReference>
<dbReference type="Gene3D" id="6.10.250.3150">
    <property type="match status" value="1"/>
</dbReference>
<evidence type="ECO:0000313" key="6">
    <source>
        <dbReference type="Proteomes" id="UP000284177"/>
    </source>
</evidence>
<evidence type="ECO:0000256" key="1">
    <source>
        <dbReference type="ARBA" id="ARBA00022729"/>
    </source>
</evidence>
<gene>
    <name evidence="5" type="ORF">BET03_05130</name>
</gene>
<evidence type="ECO:0000313" key="5">
    <source>
        <dbReference type="EMBL" id="RKD30090.1"/>
    </source>
</evidence>
<comment type="caution">
    <text evidence="5">The sequence shown here is derived from an EMBL/GenBank/DDBJ whole genome shotgun (WGS) entry which is preliminary data.</text>
</comment>
<keyword evidence="2" id="KW-0175">Coiled coil</keyword>
<keyword evidence="1" id="KW-0732">Signal</keyword>
<evidence type="ECO:0000256" key="2">
    <source>
        <dbReference type="SAM" id="Coils"/>
    </source>
</evidence>
<feature type="domain" description="M23ase beta-sheet core" evidence="3">
    <location>
        <begin position="275"/>
        <end position="369"/>
    </location>
</feature>
<feature type="coiled-coil region" evidence="2">
    <location>
        <begin position="157"/>
        <end position="240"/>
    </location>
</feature>